<dbReference type="GO" id="GO:0005524">
    <property type="term" value="F:ATP binding"/>
    <property type="evidence" value="ECO:0007669"/>
    <property type="project" value="UniProtKB-KW"/>
</dbReference>
<dbReference type="Gene3D" id="3.90.226.10">
    <property type="entry name" value="2-enoyl-CoA Hydratase, Chain A, domain 1"/>
    <property type="match status" value="1"/>
</dbReference>
<keyword evidence="5 10" id="KW-0276">Fatty acid metabolism</keyword>
<dbReference type="InterPro" id="IPR029045">
    <property type="entry name" value="ClpP/crotonase-like_dom_sf"/>
</dbReference>
<dbReference type="SUPFAM" id="SSF52096">
    <property type="entry name" value="ClpP/crotonase"/>
    <property type="match status" value="1"/>
</dbReference>
<comment type="caution">
    <text evidence="13">The sequence shown here is derived from an EMBL/GenBank/DDBJ whole genome shotgun (WGS) entry which is preliminary data.</text>
</comment>
<accession>A0A8J6LLU4</accession>
<dbReference type="NCBIfam" id="TIGR00513">
    <property type="entry name" value="accA"/>
    <property type="match status" value="1"/>
</dbReference>
<dbReference type="NCBIfam" id="NF041504">
    <property type="entry name" value="AccA_sub"/>
    <property type="match status" value="1"/>
</dbReference>
<dbReference type="AlphaFoldDB" id="A0A8J6LLU4"/>
<keyword evidence="6 10" id="KW-0067">ATP-binding</keyword>
<organism evidence="13 14">
    <name type="scientific">Capillibacterium thermochitinicola</name>
    <dbReference type="NCBI Taxonomy" id="2699427"/>
    <lineage>
        <taxon>Bacteria</taxon>
        <taxon>Bacillati</taxon>
        <taxon>Bacillota</taxon>
        <taxon>Capillibacterium</taxon>
    </lineage>
</organism>
<keyword evidence="3 10" id="KW-0808">Transferase</keyword>
<evidence type="ECO:0000313" key="13">
    <source>
        <dbReference type="EMBL" id="MBA2132769.1"/>
    </source>
</evidence>
<keyword evidence="2 10" id="KW-0444">Lipid biosynthesis</keyword>
<dbReference type="RefSeq" id="WP_181339226.1">
    <property type="nucleotide sequence ID" value="NZ_JAAKDE010000008.1"/>
</dbReference>
<gene>
    <name evidence="10" type="primary">accA</name>
    <name evidence="13" type="ORF">G5B42_04320</name>
</gene>
<dbReference type="PANTHER" id="PTHR42853">
    <property type="entry name" value="ACETYL-COENZYME A CARBOXYLASE CARBOXYL TRANSFERASE SUBUNIT ALPHA"/>
    <property type="match status" value="1"/>
</dbReference>
<evidence type="ECO:0000313" key="14">
    <source>
        <dbReference type="Proteomes" id="UP000657177"/>
    </source>
</evidence>
<evidence type="ECO:0000256" key="6">
    <source>
        <dbReference type="ARBA" id="ARBA00022840"/>
    </source>
</evidence>
<dbReference type="GO" id="GO:2001295">
    <property type="term" value="P:malonyl-CoA biosynthetic process"/>
    <property type="evidence" value="ECO:0007669"/>
    <property type="project" value="UniProtKB-UniRule"/>
</dbReference>
<reference evidence="13" key="1">
    <citation type="submission" date="2020-06" db="EMBL/GenBank/DDBJ databases">
        <title>Novel chitinolytic bacterium.</title>
        <authorList>
            <person name="Ungkulpasvich U."/>
            <person name="Kosugi A."/>
            <person name="Uke A."/>
        </authorList>
    </citation>
    <scope>NUCLEOTIDE SEQUENCE</scope>
    <source>
        <strain evidence="13">UUS1-1</strain>
    </source>
</reference>
<evidence type="ECO:0000256" key="9">
    <source>
        <dbReference type="ARBA" id="ARBA00049152"/>
    </source>
</evidence>
<dbReference type="GO" id="GO:0009317">
    <property type="term" value="C:acetyl-CoA carboxylase complex"/>
    <property type="evidence" value="ECO:0007669"/>
    <property type="project" value="InterPro"/>
</dbReference>
<keyword evidence="11" id="KW-0175">Coiled coil</keyword>
<comment type="subunit">
    <text evidence="10">Acetyl-CoA carboxylase is a heterohexamer composed of biotin carboxyl carrier protein (AccB), biotin carboxylase (AccC) and two subunits each of ACCase subunit alpha (AccA) and ACCase subunit beta (AccD).</text>
</comment>
<name>A0A8J6LLU4_9FIRM</name>
<evidence type="ECO:0000256" key="2">
    <source>
        <dbReference type="ARBA" id="ARBA00022516"/>
    </source>
</evidence>
<keyword evidence="8 10" id="KW-0275">Fatty acid biosynthesis</keyword>
<dbReference type="GO" id="GO:0016743">
    <property type="term" value="F:carboxyl- or carbamoyltransferase activity"/>
    <property type="evidence" value="ECO:0007669"/>
    <property type="project" value="UniProtKB-UniRule"/>
</dbReference>
<comment type="function">
    <text evidence="10">Component of the acetyl coenzyme A carboxylase (ACC) complex. First, biotin carboxylase catalyzes the carboxylation of biotin on its carrier protein (BCCP) and then the CO(2) group is transferred by the carboxyltransferase to acetyl-CoA to form malonyl-CoA.</text>
</comment>
<dbReference type="EMBL" id="JAAKDE010000008">
    <property type="protein sequence ID" value="MBA2132769.1"/>
    <property type="molecule type" value="Genomic_DNA"/>
</dbReference>
<keyword evidence="4 10" id="KW-0547">Nucleotide-binding</keyword>
<sequence length="322" mass="36385">MKNGSKYSLEFERPLKELERRIEEIRLFAEEKQIDMSEEIARIEEKARSLKAEIYKNLTPWQKVQIARHPKRPTFLEYIDHIFHGFIELHGDRLYRDDPALVGGLAYLEDIPVTILGHQKGRDTKENIYRNFGMPHPEGYRKAIRLMKQAEKFGRPIITFVDVAGAYPGKEAEERGQGEAVAKAIKEMTGLKVPIVVVITGEGGSGGALAIGVGDRILMLENAYYSVISPEGCASILWKDASRAAEAAEVLRITANDLLAVNVIDEIIPEPLGGAHTAPEEMAKTMKERILENLNAIIDMDPDELVTKRYQKFRRLGRYLEE</sequence>
<protein>
    <recommendedName>
        <fullName evidence="10">Acetyl-coenzyme A carboxylase carboxyl transferase subunit alpha</fullName>
        <shortName evidence="10">ACCase subunit alpha</shortName>
        <shortName evidence="10">Acetyl-CoA carboxylase carboxyltransferase subunit alpha</shortName>
        <ecNumber evidence="10">2.1.3.15</ecNumber>
    </recommendedName>
</protein>
<keyword evidence="14" id="KW-1185">Reference proteome</keyword>
<evidence type="ECO:0000256" key="1">
    <source>
        <dbReference type="ARBA" id="ARBA00004956"/>
    </source>
</evidence>
<comment type="similarity">
    <text evidence="10">Belongs to the AccA family.</text>
</comment>
<dbReference type="InterPro" id="IPR011763">
    <property type="entry name" value="COA_CT_C"/>
</dbReference>
<evidence type="ECO:0000259" key="12">
    <source>
        <dbReference type="PROSITE" id="PS50989"/>
    </source>
</evidence>
<dbReference type="HAMAP" id="MF_00823">
    <property type="entry name" value="AcetylCoA_CT_alpha"/>
    <property type="match status" value="1"/>
</dbReference>
<comment type="pathway">
    <text evidence="1 10">Lipid metabolism; malonyl-CoA biosynthesis; malonyl-CoA from acetyl-CoA: step 1/1.</text>
</comment>
<evidence type="ECO:0000256" key="11">
    <source>
        <dbReference type="SAM" id="Coils"/>
    </source>
</evidence>
<evidence type="ECO:0000256" key="3">
    <source>
        <dbReference type="ARBA" id="ARBA00022679"/>
    </source>
</evidence>
<keyword evidence="7 10" id="KW-0443">Lipid metabolism</keyword>
<dbReference type="PROSITE" id="PS50989">
    <property type="entry name" value="COA_CT_CTER"/>
    <property type="match status" value="1"/>
</dbReference>
<feature type="domain" description="CoA carboxyltransferase C-terminal" evidence="12">
    <location>
        <begin position="42"/>
        <end position="296"/>
    </location>
</feature>
<comment type="subcellular location">
    <subcellularLocation>
        <location evidence="10">Cytoplasm</location>
    </subcellularLocation>
</comment>
<dbReference type="Pfam" id="PF03255">
    <property type="entry name" value="ACCA"/>
    <property type="match status" value="1"/>
</dbReference>
<comment type="catalytic activity">
    <reaction evidence="9 10">
        <text>N(6)-carboxybiotinyl-L-lysyl-[protein] + acetyl-CoA = N(6)-biotinyl-L-lysyl-[protein] + malonyl-CoA</text>
        <dbReference type="Rhea" id="RHEA:54728"/>
        <dbReference type="Rhea" id="RHEA-COMP:10505"/>
        <dbReference type="Rhea" id="RHEA-COMP:10506"/>
        <dbReference type="ChEBI" id="CHEBI:57288"/>
        <dbReference type="ChEBI" id="CHEBI:57384"/>
        <dbReference type="ChEBI" id="CHEBI:83144"/>
        <dbReference type="ChEBI" id="CHEBI:83145"/>
        <dbReference type="EC" id="2.1.3.15"/>
    </reaction>
</comment>
<dbReference type="PRINTS" id="PR01069">
    <property type="entry name" value="ACCCTRFRASEA"/>
</dbReference>
<dbReference type="GO" id="GO:0003989">
    <property type="term" value="F:acetyl-CoA carboxylase activity"/>
    <property type="evidence" value="ECO:0007669"/>
    <property type="project" value="InterPro"/>
</dbReference>
<dbReference type="EC" id="2.1.3.15" evidence="10"/>
<dbReference type="InterPro" id="IPR001095">
    <property type="entry name" value="Acetyl_CoA_COase_a_su"/>
</dbReference>
<proteinExistence type="inferred from homology"/>
<feature type="coiled-coil region" evidence="11">
    <location>
        <begin position="15"/>
        <end position="53"/>
    </location>
</feature>
<dbReference type="Proteomes" id="UP000657177">
    <property type="component" value="Unassembled WGS sequence"/>
</dbReference>
<evidence type="ECO:0000256" key="7">
    <source>
        <dbReference type="ARBA" id="ARBA00023098"/>
    </source>
</evidence>
<dbReference type="UniPathway" id="UPA00655">
    <property type="reaction ID" value="UER00711"/>
</dbReference>
<keyword evidence="10" id="KW-0963">Cytoplasm</keyword>
<dbReference type="GO" id="GO:0006633">
    <property type="term" value="P:fatty acid biosynthetic process"/>
    <property type="evidence" value="ECO:0007669"/>
    <property type="project" value="UniProtKB-KW"/>
</dbReference>
<evidence type="ECO:0000256" key="4">
    <source>
        <dbReference type="ARBA" id="ARBA00022741"/>
    </source>
</evidence>
<dbReference type="PANTHER" id="PTHR42853:SF3">
    <property type="entry name" value="ACETYL-COENZYME A CARBOXYLASE CARBOXYL TRANSFERASE SUBUNIT ALPHA, CHLOROPLASTIC"/>
    <property type="match status" value="1"/>
</dbReference>
<dbReference type="NCBIfam" id="NF004344">
    <property type="entry name" value="PRK05724.1"/>
    <property type="match status" value="1"/>
</dbReference>
<evidence type="ECO:0000256" key="5">
    <source>
        <dbReference type="ARBA" id="ARBA00022832"/>
    </source>
</evidence>
<evidence type="ECO:0000256" key="8">
    <source>
        <dbReference type="ARBA" id="ARBA00023160"/>
    </source>
</evidence>
<evidence type="ECO:0000256" key="10">
    <source>
        <dbReference type="HAMAP-Rule" id="MF_00823"/>
    </source>
</evidence>
<keyword evidence="13" id="KW-0436">Ligase</keyword>